<dbReference type="PANTHER" id="PTHR46082:SF11">
    <property type="entry name" value="AAA+ ATPASE DOMAIN-CONTAINING PROTEIN-RELATED"/>
    <property type="match status" value="1"/>
</dbReference>
<dbReference type="InterPro" id="IPR053137">
    <property type="entry name" value="NLR-like"/>
</dbReference>
<keyword evidence="3" id="KW-1185">Reference proteome</keyword>
<dbReference type="Pfam" id="PF01048">
    <property type="entry name" value="PNP_UDP_1"/>
    <property type="match status" value="1"/>
</dbReference>
<protein>
    <recommendedName>
        <fullName evidence="1">Nucleoside phosphorylase domain-containing protein</fullName>
    </recommendedName>
</protein>
<dbReference type="OrthoDB" id="1577640at2759"/>
<dbReference type="eggNOG" id="ENOG502QQ8X">
    <property type="taxonomic scope" value="Eukaryota"/>
</dbReference>
<evidence type="ECO:0000313" key="2">
    <source>
        <dbReference type="EMBL" id="EUC39981.1"/>
    </source>
</evidence>
<proteinExistence type="predicted"/>
<reference evidence="2 3" key="1">
    <citation type="journal article" date="2013" name="PLoS Genet.">
        <title>Comparative genome structure, secondary metabolite, and effector coding capacity across Cochliobolus pathogens.</title>
        <authorList>
            <person name="Condon B.J."/>
            <person name="Leng Y."/>
            <person name="Wu D."/>
            <person name="Bushley K.E."/>
            <person name="Ohm R.A."/>
            <person name="Otillar R."/>
            <person name="Martin J."/>
            <person name="Schackwitz W."/>
            <person name="Grimwood J."/>
            <person name="MohdZainudin N."/>
            <person name="Xue C."/>
            <person name="Wang R."/>
            <person name="Manning V.A."/>
            <person name="Dhillon B."/>
            <person name="Tu Z.J."/>
            <person name="Steffenson B.J."/>
            <person name="Salamov A."/>
            <person name="Sun H."/>
            <person name="Lowry S."/>
            <person name="LaButti K."/>
            <person name="Han J."/>
            <person name="Copeland A."/>
            <person name="Lindquist E."/>
            <person name="Barry K."/>
            <person name="Schmutz J."/>
            <person name="Baker S.E."/>
            <person name="Ciuffetti L.M."/>
            <person name="Grigoriev I.V."/>
            <person name="Zhong S."/>
            <person name="Turgeon B.G."/>
        </authorList>
    </citation>
    <scope>NUCLEOTIDE SEQUENCE [LARGE SCALE GENOMIC DNA]</scope>
    <source>
        <strain evidence="2 3">ATCC 44560</strain>
    </source>
</reference>
<dbReference type="PANTHER" id="PTHR46082">
    <property type="entry name" value="ATP/GTP-BINDING PROTEIN-RELATED"/>
    <property type="match status" value="1"/>
</dbReference>
<dbReference type="STRING" id="930090.W6Z8G6"/>
<gene>
    <name evidence="2" type="ORF">COCMIDRAFT_109969</name>
</gene>
<accession>W6Z8G6</accession>
<dbReference type="EMBL" id="KI964213">
    <property type="protein sequence ID" value="EUC39981.1"/>
    <property type="molecule type" value="Genomic_DNA"/>
</dbReference>
<dbReference type="AlphaFoldDB" id="W6Z8G6"/>
<dbReference type="GO" id="GO:0009116">
    <property type="term" value="P:nucleoside metabolic process"/>
    <property type="evidence" value="ECO:0007669"/>
    <property type="project" value="InterPro"/>
</dbReference>
<dbReference type="InterPro" id="IPR000845">
    <property type="entry name" value="Nucleoside_phosphorylase_d"/>
</dbReference>
<dbReference type="KEGG" id="bor:COCMIDRAFT_109969"/>
<name>W6Z8G6_COCMI</name>
<organism evidence="2 3">
    <name type="scientific">Bipolaris oryzae ATCC 44560</name>
    <dbReference type="NCBI Taxonomy" id="930090"/>
    <lineage>
        <taxon>Eukaryota</taxon>
        <taxon>Fungi</taxon>
        <taxon>Dikarya</taxon>
        <taxon>Ascomycota</taxon>
        <taxon>Pezizomycotina</taxon>
        <taxon>Dothideomycetes</taxon>
        <taxon>Pleosporomycetidae</taxon>
        <taxon>Pleosporales</taxon>
        <taxon>Pleosporineae</taxon>
        <taxon>Pleosporaceae</taxon>
        <taxon>Bipolaris</taxon>
    </lineage>
</organism>
<dbReference type="InterPro" id="IPR035994">
    <property type="entry name" value="Nucleoside_phosphorylase_sf"/>
</dbReference>
<dbReference type="GO" id="GO:0003824">
    <property type="term" value="F:catalytic activity"/>
    <property type="evidence" value="ECO:0007669"/>
    <property type="project" value="InterPro"/>
</dbReference>
<dbReference type="SUPFAM" id="SSF53167">
    <property type="entry name" value="Purine and uridine phosphorylases"/>
    <property type="match status" value="1"/>
</dbReference>
<dbReference type="HOGENOM" id="CLU_000288_34_22_1"/>
<evidence type="ECO:0000313" key="3">
    <source>
        <dbReference type="Proteomes" id="UP000054032"/>
    </source>
</evidence>
<dbReference type="Proteomes" id="UP000054032">
    <property type="component" value="Unassembled WGS sequence"/>
</dbReference>
<evidence type="ECO:0000259" key="1">
    <source>
        <dbReference type="Pfam" id="PF01048"/>
    </source>
</evidence>
<dbReference type="RefSeq" id="XP_007693493.1">
    <property type="nucleotide sequence ID" value="XM_007695303.1"/>
</dbReference>
<dbReference type="GeneID" id="19119525"/>
<feature type="domain" description="Nucleoside phosphorylase" evidence="1">
    <location>
        <begin position="15"/>
        <end position="297"/>
    </location>
</feature>
<sequence>MPRQPRREEYTVGWVCALPIESAAAKLMLDEEYDPPLLEPGETCDDVYSTGSIAGHNVVIACLESGRTGTNSAATLATRMQAMFKGIRFGLMVGIGGGVPSEQKDIRLGEVVVSVPGGTFAGVVQYDMGKTTPGNNIRTGNLNSPPRVLLSAVNVLKTDALLGRSKLLNILSKTQDIPSLRRCESSTDVLYDASYNHGNDSTCENCRSDKQLVRYQRRRGEEVVVHHGTIASGNQVMKSAAERDKISQKLGGVLCFEMEAAGLMNSFPCLVIRGISDYADSHKNDQWQGYAAATAAAYARELLLKIQPTRVMETARVEDVINDPRS</sequence>
<dbReference type="Gene3D" id="3.40.50.1580">
    <property type="entry name" value="Nucleoside phosphorylase domain"/>
    <property type="match status" value="1"/>
</dbReference>